<feature type="domain" description="Rhodopsin" evidence="8">
    <location>
        <begin position="40"/>
        <end position="277"/>
    </location>
</feature>
<comment type="subcellular location">
    <subcellularLocation>
        <location evidence="1">Membrane</location>
        <topology evidence="1">Multi-pass membrane protein</topology>
    </subcellularLocation>
</comment>
<evidence type="ECO:0000256" key="2">
    <source>
        <dbReference type="ARBA" id="ARBA00022692"/>
    </source>
</evidence>
<feature type="transmembrane region" description="Helical" evidence="7">
    <location>
        <begin position="221"/>
        <end position="239"/>
    </location>
</feature>
<feature type="transmembrane region" description="Helical" evidence="7">
    <location>
        <begin position="137"/>
        <end position="163"/>
    </location>
</feature>
<feature type="transmembrane region" description="Helical" evidence="7">
    <location>
        <begin position="189"/>
        <end position="209"/>
    </location>
</feature>
<evidence type="ECO:0000256" key="5">
    <source>
        <dbReference type="ARBA" id="ARBA00038359"/>
    </source>
</evidence>
<dbReference type="InterPro" id="IPR049326">
    <property type="entry name" value="Rhodopsin_dom_fungi"/>
</dbReference>
<dbReference type="EMBL" id="JAUKUD010000006">
    <property type="protein sequence ID" value="KAK0741499.1"/>
    <property type="molecule type" value="Genomic_DNA"/>
</dbReference>
<keyword evidence="4 7" id="KW-0472">Membrane</keyword>
<proteinExistence type="inferred from homology"/>
<protein>
    <recommendedName>
        <fullName evidence="8">Rhodopsin domain-containing protein</fullName>
    </recommendedName>
</protein>
<dbReference type="GO" id="GO:0016020">
    <property type="term" value="C:membrane"/>
    <property type="evidence" value="ECO:0007669"/>
    <property type="project" value="UniProtKB-SubCell"/>
</dbReference>
<keyword evidence="10" id="KW-1185">Reference proteome</keyword>
<dbReference type="InterPro" id="IPR052337">
    <property type="entry name" value="SAT4-like"/>
</dbReference>
<evidence type="ECO:0000256" key="3">
    <source>
        <dbReference type="ARBA" id="ARBA00022989"/>
    </source>
</evidence>
<feature type="compositionally biased region" description="Low complexity" evidence="6">
    <location>
        <begin position="302"/>
        <end position="311"/>
    </location>
</feature>
<reference evidence="9" key="1">
    <citation type="submission" date="2023-06" db="EMBL/GenBank/DDBJ databases">
        <title>Genome-scale phylogeny and comparative genomics of the fungal order Sordariales.</title>
        <authorList>
            <consortium name="Lawrence Berkeley National Laboratory"/>
            <person name="Hensen N."/>
            <person name="Bonometti L."/>
            <person name="Westerberg I."/>
            <person name="Brannstrom I.O."/>
            <person name="Guillou S."/>
            <person name="Cros-Aarteil S."/>
            <person name="Calhoun S."/>
            <person name="Haridas S."/>
            <person name="Kuo A."/>
            <person name="Mondo S."/>
            <person name="Pangilinan J."/>
            <person name="Riley R."/>
            <person name="LaButti K."/>
            <person name="Andreopoulos B."/>
            <person name="Lipzen A."/>
            <person name="Chen C."/>
            <person name="Yanf M."/>
            <person name="Daum C."/>
            <person name="Ng V."/>
            <person name="Clum A."/>
            <person name="Steindorff A."/>
            <person name="Ohm R."/>
            <person name="Martin F."/>
            <person name="Silar P."/>
            <person name="Natvig D."/>
            <person name="Lalanne C."/>
            <person name="Gautier V."/>
            <person name="Ament-velasquez S.L."/>
            <person name="Kruys A."/>
            <person name="Hutchinson M.I."/>
            <person name="Powell A.J."/>
            <person name="Barry K."/>
            <person name="Miller A.N."/>
            <person name="Grigoriev I.V."/>
            <person name="Debuchy R."/>
            <person name="Gladieux P."/>
            <person name="Thoren M.H."/>
            <person name="Johannesson H."/>
        </authorList>
    </citation>
    <scope>NUCLEOTIDE SEQUENCE</scope>
    <source>
        <strain evidence="9">SMH3187-1</strain>
    </source>
</reference>
<comment type="similarity">
    <text evidence="5">Belongs to the SAT4 family.</text>
</comment>
<dbReference type="PANTHER" id="PTHR33048">
    <property type="entry name" value="PTH11-LIKE INTEGRAL MEMBRANE PROTEIN (AFU_ORTHOLOGUE AFUA_5G11245)"/>
    <property type="match status" value="1"/>
</dbReference>
<accession>A0AA40ELJ3</accession>
<dbReference type="Pfam" id="PF20684">
    <property type="entry name" value="Fung_rhodopsin"/>
    <property type="match status" value="1"/>
</dbReference>
<evidence type="ECO:0000313" key="9">
    <source>
        <dbReference type="EMBL" id="KAK0741499.1"/>
    </source>
</evidence>
<feature type="compositionally biased region" description="Polar residues" evidence="6">
    <location>
        <begin position="345"/>
        <end position="362"/>
    </location>
</feature>
<evidence type="ECO:0000313" key="10">
    <source>
        <dbReference type="Proteomes" id="UP001172155"/>
    </source>
</evidence>
<evidence type="ECO:0000259" key="8">
    <source>
        <dbReference type="Pfam" id="PF20684"/>
    </source>
</evidence>
<feature type="transmembrane region" description="Helical" evidence="7">
    <location>
        <begin position="23"/>
        <end position="44"/>
    </location>
</feature>
<sequence length="378" mass="41000">MSATNKTAPVDLSKAGESAVPRILGLGITFHALALVAFSLRMYTRIVVVRSFGKDDLLMVLCMLGLTGGGLITIAIATAHGLGHHAFTLSKEDVIIYGKTVFVQALLTTVTSLCLLKLSVAVSLLRLSGPAAGINRWYQRIIGCLMIFICCYMVESWVSILAYCDPIAAHWDRSLLKTAKWVLYSRPKLTFQACNMFTDVCFATLPIPIIWRLQMKRRTRIYLVGVFSLGYIAVFIGVAKAVSQVRFRGDPDATLGFLQQNIGVVAACAPTLKPLVGRWLKLSGSEYPSGGYRNGSRKYELSSGGKSAKGQSSRDDGGEDGFEMSPSAAQGYKSNKNAHHATVKSRPSPTSSEERIISSNWNGGEKNGVMKTTEISVS</sequence>
<dbReference type="AlphaFoldDB" id="A0AA40ELJ3"/>
<feature type="transmembrane region" description="Helical" evidence="7">
    <location>
        <begin position="56"/>
        <end position="82"/>
    </location>
</feature>
<keyword evidence="2 7" id="KW-0812">Transmembrane</keyword>
<evidence type="ECO:0000256" key="4">
    <source>
        <dbReference type="ARBA" id="ARBA00023136"/>
    </source>
</evidence>
<keyword evidence="3 7" id="KW-1133">Transmembrane helix</keyword>
<comment type="caution">
    <text evidence="9">The sequence shown here is derived from an EMBL/GenBank/DDBJ whole genome shotgun (WGS) entry which is preliminary data.</text>
</comment>
<feature type="transmembrane region" description="Helical" evidence="7">
    <location>
        <begin position="102"/>
        <end position="125"/>
    </location>
</feature>
<evidence type="ECO:0000256" key="6">
    <source>
        <dbReference type="SAM" id="MobiDB-lite"/>
    </source>
</evidence>
<name>A0AA40ELJ3_9PEZI</name>
<feature type="region of interest" description="Disordered" evidence="6">
    <location>
        <begin position="296"/>
        <end position="378"/>
    </location>
</feature>
<gene>
    <name evidence="9" type="ORF">B0T18DRAFT_473325</name>
</gene>
<dbReference type="Proteomes" id="UP001172155">
    <property type="component" value="Unassembled WGS sequence"/>
</dbReference>
<evidence type="ECO:0000256" key="7">
    <source>
        <dbReference type="SAM" id="Phobius"/>
    </source>
</evidence>
<organism evidence="9 10">
    <name type="scientific">Schizothecium vesticola</name>
    <dbReference type="NCBI Taxonomy" id="314040"/>
    <lineage>
        <taxon>Eukaryota</taxon>
        <taxon>Fungi</taxon>
        <taxon>Dikarya</taxon>
        <taxon>Ascomycota</taxon>
        <taxon>Pezizomycotina</taxon>
        <taxon>Sordariomycetes</taxon>
        <taxon>Sordariomycetidae</taxon>
        <taxon>Sordariales</taxon>
        <taxon>Schizotheciaceae</taxon>
        <taxon>Schizothecium</taxon>
    </lineage>
</organism>
<dbReference type="PANTHER" id="PTHR33048:SF167">
    <property type="entry name" value="INTEGRAL MEMBRANE PROTEIN"/>
    <property type="match status" value="1"/>
</dbReference>
<evidence type="ECO:0000256" key="1">
    <source>
        <dbReference type="ARBA" id="ARBA00004141"/>
    </source>
</evidence>